<dbReference type="SUPFAM" id="SSF69075">
    <property type="entry name" value="Glutamyl tRNA-reductase dimerization domain"/>
    <property type="match status" value="1"/>
</dbReference>
<keyword evidence="6 8" id="KW-0627">Porphyrin biosynthesis</keyword>
<evidence type="ECO:0000256" key="1">
    <source>
        <dbReference type="ARBA" id="ARBA00005059"/>
    </source>
</evidence>
<protein>
    <recommendedName>
        <fullName evidence="3 8">Glutamyl-tRNA reductase</fullName>
        <shortName evidence="8">GluTR</shortName>
        <ecNumber evidence="3 8">1.2.1.70</ecNumber>
    </recommendedName>
</protein>
<comment type="caution">
    <text evidence="17">The sequence shown here is derived from an EMBL/GenBank/DDBJ whole genome shotgun (WGS) entry which is preliminary data.</text>
</comment>
<organism evidence="17 18">
    <name type="scientific">Rothia mucilaginosa</name>
    <dbReference type="NCBI Taxonomy" id="43675"/>
    <lineage>
        <taxon>Bacteria</taxon>
        <taxon>Bacillati</taxon>
        <taxon>Actinomycetota</taxon>
        <taxon>Actinomycetes</taxon>
        <taxon>Micrococcales</taxon>
        <taxon>Micrococcaceae</taxon>
        <taxon>Rothia</taxon>
    </lineage>
</organism>
<evidence type="ECO:0000313" key="17">
    <source>
        <dbReference type="EMBL" id="MBF1657472.1"/>
    </source>
</evidence>
<dbReference type="GO" id="GO:0008883">
    <property type="term" value="F:glutamyl-tRNA reductase activity"/>
    <property type="evidence" value="ECO:0007669"/>
    <property type="project" value="UniProtKB-UniRule"/>
</dbReference>
<dbReference type="InterPro" id="IPR000343">
    <property type="entry name" value="4pyrrol_synth_GluRdtase"/>
</dbReference>
<feature type="binding site" evidence="8 10">
    <location>
        <begin position="50"/>
        <end position="53"/>
    </location>
    <ligand>
        <name>substrate</name>
    </ligand>
</feature>
<evidence type="ECO:0000259" key="14">
    <source>
        <dbReference type="Pfam" id="PF00745"/>
    </source>
</evidence>
<accession>A0A930L6Z9</accession>
<feature type="site" description="Important for activity" evidence="8 12">
    <location>
        <position position="103"/>
    </location>
</feature>
<sequence>MSTYAFVASHHTVDLTTVAALSAGASGVPDVLAADVARQLGVKGAVVLATCNRLEMYVQLHVSAHVPMVRELIVDSIAQTSGLDKELVASSFDLFEDEEAARHLLTVASGLESAVVGEREIAGQVRRALAAAQTKAQEEGVTLPGELVQLFEHAAHTARQVGQHTALGAQGRSIVSVALDLADEVAEKDWSTRRALIFGTGAYAGATIAALRERGCADIWVNSRSGRAAEFAAKRDVFAVPEGGMEQAMAEADVIIGCSGGSDPLLPEQIPAGHHTILDLALSRDFDPSVADLPNVELITLESVRLAAPEETEESVATATRIVESELAAFVSRQRSRTIDSAIVALRSHTLDVLDSELEKVRNQFGCGAATEQFELAMRRMVKSLLHTPTVRAKKLAAEGRAEDYVQALETLYGIQVEES</sequence>
<dbReference type="SUPFAM" id="SSF69742">
    <property type="entry name" value="Glutamyl tRNA-reductase catalytic, N-terminal domain"/>
    <property type="match status" value="1"/>
</dbReference>
<dbReference type="Gene3D" id="3.40.50.720">
    <property type="entry name" value="NAD(P)-binding Rossmann-like Domain"/>
    <property type="match status" value="1"/>
</dbReference>
<dbReference type="GO" id="GO:0019353">
    <property type="term" value="P:protoporphyrinogen IX biosynthetic process from glutamate"/>
    <property type="evidence" value="ECO:0007669"/>
    <property type="project" value="TreeGrafter"/>
</dbReference>
<dbReference type="GO" id="GO:0050661">
    <property type="term" value="F:NADP binding"/>
    <property type="evidence" value="ECO:0007669"/>
    <property type="project" value="InterPro"/>
</dbReference>
<evidence type="ECO:0000256" key="7">
    <source>
        <dbReference type="ARBA" id="ARBA00047464"/>
    </source>
</evidence>
<feature type="active site" description="Nucleophile" evidence="8 9">
    <location>
        <position position="51"/>
    </location>
</feature>
<dbReference type="PROSITE" id="PS00747">
    <property type="entry name" value="GLUTR"/>
    <property type="match status" value="1"/>
</dbReference>
<dbReference type="Pfam" id="PF01488">
    <property type="entry name" value="Shikimate_DH"/>
    <property type="match status" value="1"/>
</dbReference>
<comment type="domain">
    <text evidence="8">Possesses an unusual extended V-shaped dimeric structure with each monomer consisting of three distinct domains arranged along a curved 'spinal' alpha-helix. The N-terminal catalytic domain specifically recognizes the glutamate moiety of the substrate. The second domain is the NADPH-binding domain, and the third C-terminal domain is responsible for dimerization.</text>
</comment>
<feature type="domain" description="Glutamyl-tRNA reductase N-terminal" evidence="16">
    <location>
        <begin position="9"/>
        <end position="165"/>
    </location>
</feature>
<dbReference type="PANTHER" id="PTHR43013">
    <property type="entry name" value="GLUTAMYL-TRNA REDUCTASE"/>
    <property type="match status" value="1"/>
</dbReference>
<feature type="domain" description="Tetrapyrrole biosynthesis glutamyl-tRNA reductase dimerisation" evidence="14">
    <location>
        <begin position="319"/>
        <end position="414"/>
    </location>
</feature>
<gene>
    <name evidence="8" type="primary">hemA</name>
    <name evidence="17" type="ORF">HXO61_06030</name>
</gene>
<feature type="binding site" evidence="8 10">
    <location>
        <position position="113"/>
    </location>
    <ligand>
        <name>substrate</name>
    </ligand>
</feature>
<comment type="function">
    <text evidence="8">Catalyzes the NADPH-dependent reduction of glutamyl-tRNA(Glu) to glutamate 1-semialdehyde (GSA).</text>
</comment>
<dbReference type="NCBIfam" id="TIGR01035">
    <property type="entry name" value="hemA"/>
    <property type="match status" value="1"/>
</dbReference>
<evidence type="ECO:0000256" key="3">
    <source>
        <dbReference type="ARBA" id="ARBA00012970"/>
    </source>
</evidence>
<dbReference type="Gene3D" id="3.30.460.30">
    <property type="entry name" value="Glutamyl-tRNA reductase, N-terminal domain"/>
    <property type="match status" value="1"/>
</dbReference>
<evidence type="ECO:0000256" key="10">
    <source>
        <dbReference type="PIRSR" id="PIRSR000445-2"/>
    </source>
</evidence>
<evidence type="ECO:0000259" key="15">
    <source>
        <dbReference type="Pfam" id="PF01488"/>
    </source>
</evidence>
<dbReference type="Pfam" id="PF05201">
    <property type="entry name" value="GlutR_N"/>
    <property type="match status" value="1"/>
</dbReference>
<proteinExistence type="inferred from homology"/>
<evidence type="ECO:0000256" key="4">
    <source>
        <dbReference type="ARBA" id="ARBA00022857"/>
    </source>
</evidence>
<reference evidence="17" key="1">
    <citation type="submission" date="2020-04" db="EMBL/GenBank/DDBJ databases">
        <title>Deep metagenomics examines the oral microbiome during advanced dental caries in children, revealing novel taxa and co-occurrences with host molecules.</title>
        <authorList>
            <person name="Baker J.L."/>
            <person name="Morton J.T."/>
            <person name="Dinis M."/>
            <person name="Alvarez R."/>
            <person name="Tran N.C."/>
            <person name="Knight R."/>
            <person name="Edlund A."/>
        </authorList>
    </citation>
    <scope>NUCLEOTIDE SEQUENCE</scope>
    <source>
        <strain evidence="17">JCVI_39_bin.18</strain>
    </source>
</reference>
<dbReference type="SUPFAM" id="SSF51735">
    <property type="entry name" value="NAD(P)-binding Rossmann-fold domains"/>
    <property type="match status" value="1"/>
</dbReference>
<keyword evidence="5 8" id="KW-0560">Oxidoreductase</keyword>
<comment type="pathway">
    <text evidence="1 8 13">Porphyrin-containing compound metabolism; protoporphyrin-IX biosynthesis; 5-aminolevulinate from L-glutamyl-tRNA(Glu): step 1/2.</text>
</comment>
<evidence type="ECO:0000256" key="13">
    <source>
        <dbReference type="RuleBase" id="RU000584"/>
    </source>
</evidence>
<evidence type="ECO:0000256" key="12">
    <source>
        <dbReference type="PIRSR" id="PIRSR000445-4"/>
    </source>
</evidence>
<comment type="subunit">
    <text evidence="8">Homodimer.</text>
</comment>
<dbReference type="InterPro" id="IPR015896">
    <property type="entry name" value="4pyrrol_synth_GluRdtase_dimer"/>
</dbReference>
<dbReference type="Proteomes" id="UP000770330">
    <property type="component" value="Unassembled WGS sequence"/>
</dbReference>
<feature type="domain" description="Quinate/shikimate 5-dehydrogenase/glutamyl-tRNA reductase" evidence="15">
    <location>
        <begin position="181"/>
        <end position="303"/>
    </location>
</feature>
<comment type="miscellaneous">
    <text evidence="8">During catalysis, the active site Cys acts as a nucleophile attacking the alpha-carbonyl group of tRNA-bound glutamate with the formation of a thioester intermediate between enzyme and glutamate, and the concomitant release of tRNA(Glu). The thioester intermediate is finally reduced by direct hydride transfer from NADPH, to form the product GSA.</text>
</comment>
<name>A0A930L6Z9_9MICC</name>
<dbReference type="HAMAP" id="MF_00087">
    <property type="entry name" value="Glu_tRNA_reductase"/>
    <property type="match status" value="1"/>
</dbReference>
<keyword evidence="4 8" id="KW-0521">NADP</keyword>
<evidence type="ECO:0000256" key="8">
    <source>
        <dbReference type="HAMAP-Rule" id="MF_00087"/>
    </source>
</evidence>
<dbReference type="InterPro" id="IPR018214">
    <property type="entry name" value="GluRdtase_CS"/>
</dbReference>
<evidence type="ECO:0000259" key="16">
    <source>
        <dbReference type="Pfam" id="PF05201"/>
    </source>
</evidence>
<dbReference type="RefSeq" id="WP_296546468.1">
    <property type="nucleotide sequence ID" value="NZ_JABZXO010000013.1"/>
</dbReference>
<comment type="similarity">
    <text evidence="2 8 13">Belongs to the glutamyl-tRNA reductase family.</text>
</comment>
<dbReference type="AlphaFoldDB" id="A0A930L6Z9"/>
<feature type="binding site" evidence="8 11">
    <location>
        <begin position="199"/>
        <end position="204"/>
    </location>
    <ligand>
        <name>NADP(+)</name>
        <dbReference type="ChEBI" id="CHEBI:58349"/>
    </ligand>
</feature>
<feature type="binding site" evidence="8 10">
    <location>
        <position position="124"/>
    </location>
    <ligand>
        <name>substrate</name>
    </ligand>
</feature>
<dbReference type="InterPro" id="IPR036343">
    <property type="entry name" value="GluRdtase_N_sf"/>
</dbReference>
<dbReference type="InterPro" id="IPR015895">
    <property type="entry name" value="4pyrrol_synth_GluRdtase_N"/>
</dbReference>
<dbReference type="PIRSF" id="PIRSF000445">
    <property type="entry name" value="4pyrrol_synth_GluRdtase"/>
    <property type="match status" value="1"/>
</dbReference>
<dbReference type="InterPro" id="IPR006151">
    <property type="entry name" value="Shikm_DH/Glu-tRNA_Rdtase"/>
</dbReference>
<evidence type="ECO:0000256" key="2">
    <source>
        <dbReference type="ARBA" id="ARBA00005916"/>
    </source>
</evidence>
<comment type="catalytic activity">
    <reaction evidence="7 8 13">
        <text>(S)-4-amino-5-oxopentanoate + tRNA(Glu) + NADP(+) = L-glutamyl-tRNA(Glu) + NADPH + H(+)</text>
        <dbReference type="Rhea" id="RHEA:12344"/>
        <dbReference type="Rhea" id="RHEA-COMP:9663"/>
        <dbReference type="Rhea" id="RHEA-COMP:9680"/>
        <dbReference type="ChEBI" id="CHEBI:15378"/>
        <dbReference type="ChEBI" id="CHEBI:57501"/>
        <dbReference type="ChEBI" id="CHEBI:57783"/>
        <dbReference type="ChEBI" id="CHEBI:58349"/>
        <dbReference type="ChEBI" id="CHEBI:78442"/>
        <dbReference type="ChEBI" id="CHEBI:78520"/>
        <dbReference type="EC" id="1.2.1.70"/>
    </reaction>
</comment>
<dbReference type="PANTHER" id="PTHR43013:SF1">
    <property type="entry name" value="GLUTAMYL-TRNA REDUCTASE"/>
    <property type="match status" value="1"/>
</dbReference>
<dbReference type="Pfam" id="PF00745">
    <property type="entry name" value="GlutR_dimer"/>
    <property type="match status" value="1"/>
</dbReference>
<dbReference type="InterPro" id="IPR036291">
    <property type="entry name" value="NAD(P)-bd_dom_sf"/>
</dbReference>
<evidence type="ECO:0000256" key="11">
    <source>
        <dbReference type="PIRSR" id="PIRSR000445-3"/>
    </source>
</evidence>
<evidence type="ECO:0000256" key="5">
    <source>
        <dbReference type="ARBA" id="ARBA00023002"/>
    </source>
</evidence>
<dbReference type="InterPro" id="IPR036453">
    <property type="entry name" value="GluRdtase_dimer_dom_sf"/>
</dbReference>
<feature type="binding site" evidence="8 10">
    <location>
        <begin position="118"/>
        <end position="120"/>
    </location>
    <ligand>
        <name>substrate</name>
    </ligand>
</feature>
<evidence type="ECO:0000313" key="18">
    <source>
        <dbReference type="Proteomes" id="UP000770330"/>
    </source>
</evidence>
<dbReference type="EC" id="1.2.1.70" evidence="3 8"/>
<evidence type="ECO:0000256" key="6">
    <source>
        <dbReference type="ARBA" id="ARBA00023244"/>
    </source>
</evidence>
<evidence type="ECO:0000256" key="9">
    <source>
        <dbReference type="PIRSR" id="PIRSR000445-1"/>
    </source>
</evidence>
<dbReference type="EMBL" id="JABZXO010000013">
    <property type="protein sequence ID" value="MBF1657472.1"/>
    <property type="molecule type" value="Genomic_DNA"/>
</dbReference>
<dbReference type="NCBIfam" id="NF000750">
    <property type="entry name" value="PRK00045.3-4"/>
    <property type="match status" value="1"/>
</dbReference>